<evidence type="ECO:0000313" key="1">
    <source>
        <dbReference type="EMBL" id="KAK0583299.1"/>
    </source>
</evidence>
<organism evidence="1 2">
    <name type="scientific">Acer saccharum</name>
    <name type="common">Sugar maple</name>
    <dbReference type="NCBI Taxonomy" id="4024"/>
    <lineage>
        <taxon>Eukaryota</taxon>
        <taxon>Viridiplantae</taxon>
        <taxon>Streptophyta</taxon>
        <taxon>Embryophyta</taxon>
        <taxon>Tracheophyta</taxon>
        <taxon>Spermatophyta</taxon>
        <taxon>Magnoliopsida</taxon>
        <taxon>eudicotyledons</taxon>
        <taxon>Gunneridae</taxon>
        <taxon>Pentapetalae</taxon>
        <taxon>rosids</taxon>
        <taxon>malvids</taxon>
        <taxon>Sapindales</taxon>
        <taxon>Sapindaceae</taxon>
        <taxon>Hippocastanoideae</taxon>
        <taxon>Acereae</taxon>
        <taxon>Acer</taxon>
    </lineage>
</organism>
<reference evidence="1" key="2">
    <citation type="submission" date="2023-06" db="EMBL/GenBank/DDBJ databases">
        <authorList>
            <person name="Swenson N.G."/>
            <person name="Wegrzyn J.L."/>
            <person name="Mcevoy S.L."/>
        </authorList>
    </citation>
    <scope>NUCLEOTIDE SEQUENCE</scope>
    <source>
        <strain evidence="1">NS2018</strain>
        <tissue evidence="1">Leaf</tissue>
    </source>
</reference>
<dbReference type="PANTHER" id="PTHR13950">
    <property type="entry name" value="RABCONNECTIN-RELATED"/>
    <property type="match status" value="1"/>
</dbReference>
<protein>
    <submittedName>
        <fullName evidence="1">Uncharacterized protein</fullName>
    </submittedName>
</protein>
<proteinExistence type="predicted"/>
<sequence length="149" mass="15355">MVGTWAGSESTPFPTFFSPCVGLGTKKGAHLGLGDATIGKSSLVRPGRDLTGGGAFGIPGYAVTPQGLSSWFDLAIPTFACGSLVRIKLPMPAANVPPPYALASISALYFDHRGHRFASAAPDGTLCTWQLVVGGRSNACPAESVSLFQ</sequence>
<dbReference type="InterPro" id="IPR052208">
    <property type="entry name" value="DmX-like/RAVE_component"/>
</dbReference>
<name>A0AA39VEP4_ACESA</name>
<dbReference type="EMBL" id="JAUESC010000384">
    <property type="protein sequence ID" value="KAK0583299.1"/>
    <property type="molecule type" value="Genomic_DNA"/>
</dbReference>
<keyword evidence="2" id="KW-1185">Reference proteome</keyword>
<reference evidence="1" key="1">
    <citation type="journal article" date="2022" name="Plant J.">
        <title>Strategies of tolerance reflected in two North American maple genomes.</title>
        <authorList>
            <person name="McEvoy S.L."/>
            <person name="Sezen U.U."/>
            <person name="Trouern-Trend A."/>
            <person name="McMahon S.M."/>
            <person name="Schaberg P.G."/>
            <person name="Yang J."/>
            <person name="Wegrzyn J.L."/>
            <person name="Swenson N.G."/>
        </authorList>
    </citation>
    <scope>NUCLEOTIDE SEQUENCE</scope>
    <source>
        <strain evidence="1">NS2018</strain>
    </source>
</reference>
<gene>
    <name evidence="1" type="ORF">LWI29_035540</name>
</gene>
<dbReference type="PANTHER" id="PTHR13950:SF9">
    <property type="entry name" value="RABCONNECTIN-3A"/>
    <property type="match status" value="1"/>
</dbReference>
<dbReference type="GO" id="GO:0007035">
    <property type="term" value="P:vacuolar acidification"/>
    <property type="evidence" value="ECO:0007669"/>
    <property type="project" value="TreeGrafter"/>
</dbReference>
<accession>A0AA39VEP4</accession>
<evidence type="ECO:0000313" key="2">
    <source>
        <dbReference type="Proteomes" id="UP001168877"/>
    </source>
</evidence>
<dbReference type="GO" id="GO:0043291">
    <property type="term" value="C:RAVE complex"/>
    <property type="evidence" value="ECO:0007669"/>
    <property type="project" value="TreeGrafter"/>
</dbReference>
<dbReference type="AlphaFoldDB" id="A0AA39VEP4"/>
<comment type="caution">
    <text evidence="1">The sequence shown here is derived from an EMBL/GenBank/DDBJ whole genome shotgun (WGS) entry which is preliminary data.</text>
</comment>
<dbReference type="Proteomes" id="UP001168877">
    <property type="component" value="Unassembled WGS sequence"/>
</dbReference>